<proteinExistence type="predicted"/>
<keyword evidence="1" id="KW-0472">Membrane</keyword>
<keyword evidence="1" id="KW-0812">Transmembrane</keyword>
<accession>A0A059FG28</accession>
<name>A0A059FG28_9PROT</name>
<protein>
    <submittedName>
        <fullName evidence="2">Uncharacterized protein</fullName>
    </submittedName>
</protein>
<sequence length="79" mass="8352">MKNTSPIRLSPICHLPIRSAWQATLGSFARIKGPRAFSAATALMLAGVLSFLTCLRAGGANTTPRDTTGTVLLLSHTRS</sequence>
<reference evidence="2 3" key="1">
    <citation type="journal article" date="2014" name="Antonie Van Leeuwenhoek">
        <title>Hyphomonas beringensis sp. nov. and Hyphomonas chukchiensis sp. nov., isolated from surface seawater of the Bering Sea and Chukchi Sea.</title>
        <authorList>
            <person name="Li C."/>
            <person name="Lai Q."/>
            <person name="Li G."/>
            <person name="Dong C."/>
            <person name="Wang J."/>
            <person name="Liao Y."/>
            <person name="Shao Z."/>
        </authorList>
    </citation>
    <scope>NUCLEOTIDE SEQUENCE [LARGE SCALE GENOMIC DNA]</scope>
    <source>
        <strain evidence="2 3">VP2</strain>
    </source>
</reference>
<gene>
    <name evidence="2" type="ORF">HJA_04802</name>
</gene>
<organism evidence="2 3">
    <name type="scientific">Hyphomonas jannaschiana VP2</name>
    <dbReference type="NCBI Taxonomy" id="1280952"/>
    <lineage>
        <taxon>Bacteria</taxon>
        <taxon>Pseudomonadati</taxon>
        <taxon>Pseudomonadota</taxon>
        <taxon>Alphaproteobacteria</taxon>
        <taxon>Hyphomonadales</taxon>
        <taxon>Hyphomonadaceae</taxon>
        <taxon>Hyphomonas</taxon>
    </lineage>
</organism>
<dbReference type="EMBL" id="ARYJ01000003">
    <property type="protein sequence ID" value="KCZ89542.1"/>
    <property type="molecule type" value="Genomic_DNA"/>
</dbReference>
<evidence type="ECO:0000313" key="3">
    <source>
        <dbReference type="Proteomes" id="UP000024816"/>
    </source>
</evidence>
<dbReference type="Proteomes" id="UP000024816">
    <property type="component" value="Unassembled WGS sequence"/>
</dbReference>
<feature type="transmembrane region" description="Helical" evidence="1">
    <location>
        <begin position="36"/>
        <end position="55"/>
    </location>
</feature>
<evidence type="ECO:0000313" key="2">
    <source>
        <dbReference type="EMBL" id="KCZ89542.1"/>
    </source>
</evidence>
<comment type="caution">
    <text evidence="2">The sequence shown here is derived from an EMBL/GenBank/DDBJ whole genome shotgun (WGS) entry which is preliminary data.</text>
</comment>
<keyword evidence="1" id="KW-1133">Transmembrane helix</keyword>
<keyword evidence="3" id="KW-1185">Reference proteome</keyword>
<evidence type="ECO:0000256" key="1">
    <source>
        <dbReference type="SAM" id="Phobius"/>
    </source>
</evidence>
<dbReference type="AlphaFoldDB" id="A0A059FG28"/>
<dbReference type="STRING" id="1280952.HJA_04802"/>